<evidence type="ECO:0000259" key="3">
    <source>
        <dbReference type="PROSITE" id="PS50222"/>
    </source>
</evidence>
<accession>A0ABM7RKN3</accession>
<organism evidence="4 5">
    <name type="scientific">Haloferula helveola</name>
    <dbReference type="NCBI Taxonomy" id="490095"/>
    <lineage>
        <taxon>Bacteria</taxon>
        <taxon>Pseudomonadati</taxon>
        <taxon>Verrucomicrobiota</taxon>
        <taxon>Verrucomicrobiia</taxon>
        <taxon>Verrucomicrobiales</taxon>
        <taxon>Verrucomicrobiaceae</taxon>
        <taxon>Haloferula</taxon>
    </lineage>
</organism>
<name>A0ABM7RKN3_9BACT</name>
<dbReference type="Proteomes" id="UP001374893">
    <property type="component" value="Chromosome"/>
</dbReference>
<keyword evidence="2" id="KW-0732">Signal</keyword>
<evidence type="ECO:0000256" key="2">
    <source>
        <dbReference type="SAM" id="SignalP"/>
    </source>
</evidence>
<dbReference type="InterPro" id="IPR002048">
    <property type="entry name" value="EF_hand_dom"/>
</dbReference>
<feature type="domain" description="EF-hand" evidence="3">
    <location>
        <begin position="151"/>
        <end position="186"/>
    </location>
</feature>
<feature type="region of interest" description="Disordered" evidence="1">
    <location>
        <begin position="19"/>
        <end position="171"/>
    </location>
</feature>
<feature type="compositionally biased region" description="Basic and acidic residues" evidence="1">
    <location>
        <begin position="137"/>
        <end position="162"/>
    </location>
</feature>
<dbReference type="EMBL" id="AP024702">
    <property type="protein sequence ID" value="BCX50242.1"/>
    <property type="molecule type" value="Genomic_DNA"/>
</dbReference>
<feature type="compositionally biased region" description="Basic and acidic residues" evidence="1">
    <location>
        <begin position="83"/>
        <end position="99"/>
    </location>
</feature>
<sequence>MKTSLFLIPLMTVTVPALAQERDRETDRRPMNRPVPPLMKALDRNGDGALQQEEIDMAVASLRQLDKDEDGTVSPQEMGGAPRGDRPDARPDGEGRPQRPDGNQDGDARPQRRDGAPEGGDRPQRPGGPQGGGPDLSRIDTDGDGKISKEEAPERMKERFDMIDSNGDGFIDKAEQEEMIKRLRERFQQGNREGRPGMQRDRRGGGDTSGGEVPKRPAPIE</sequence>
<feature type="region of interest" description="Disordered" evidence="1">
    <location>
        <begin position="186"/>
        <end position="221"/>
    </location>
</feature>
<dbReference type="PROSITE" id="PS50222">
    <property type="entry name" value="EF_HAND_2"/>
    <property type="match status" value="2"/>
</dbReference>
<feature type="chain" id="PRO_5045630569" description="EF-hand domain-containing protein" evidence="2">
    <location>
        <begin position="20"/>
        <end position="221"/>
    </location>
</feature>
<dbReference type="InterPro" id="IPR018247">
    <property type="entry name" value="EF_Hand_1_Ca_BS"/>
</dbReference>
<feature type="signal peptide" evidence="2">
    <location>
        <begin position="1"/>
        <end position="19"/>
    </location>
</feature>
<feature type="domain" description="EF-hand" evidence="3">
    <location>
        <begin position="53"/>
        <end position="88"/>
    </location>
</feature>
<proteinExistence type="predicted"/>
<feature type="compositionally biased region" description="Basic and acidic residues" evidence="1">
    <location>
        <begin position="106"/>
        <end position="124"/>
    </location>
</feature>
<evidence type="ECO:0000256" key="1">
    <source>
        <dbReference type="SAM" id="MobiDB-lite"/>
    </source>
</evidence>
<dbReference type="RefSeq" id="WP_338687210.1">
    <property type="nucleotide sequence ID" value="NZ_AP024702.1"/>
</dbReference>
<feature type="compositionally biased region" description="Basic and acidic residues" evidence="1">
    <location>
        <begin position="186"/>
        <end position="205"/>
    </location>
</feature>
<dbReference type="Gene3D" id="1.10.238.10">
    <property type="entry name" value="EF-hand"/>
    <property type="match status" value="2"/>
</dbReference>
<dbReference type="SMART" id="SM00054">
    <property type="entry name" value="EFh"/>
    <property type="match status" value="2"/>
</dbReference>
<reference evidence="4 5" key="1">
    <citation type="submission" date="2021-06" db="EMBL/GenBank/DDBJ databases">
        <title>Complete genome of Haloferula helveola possessing various polysaccharide degrading enzymes.</title>
        <authorList>
            <person name="Takami H."/>
            <person name="Huang C."/>
            <person name="Hamasaki K."/>
        </authorList>
    </citation>
    <scope>NUCLEOTIDE SEQUENCE [LARGE SCALE GENOMIC DNA]</scope>
    <source>
        <strain evidence="4 5">CN-1</strain>
    </source>
</reference>
<keyword evidence="5" id="KW-1185">Reference proteome</keyword>
<dbReference type="PROSITE" id="PS00018">
    <property type="entry name" value="EF_HAND_1"/>
    <property type="match status" value="1"/>
</dbReference>
<protein>
    <recommendedName>
        <fullName evidence="3">EF-hand domain-containing protein</fullName>
    </recommendedName>
</protein>
<evidence type="ECO:0000313" key="4">
    <source>
        <dbReference type="EMBL" id="BCX50242.1"/>
    </source>
</evidence>
<dbReference type="Pfam" id="PF13202">
    <property type="entry name" value="EF-hand_5"/>
    <property type="match status" value="4"/>
</dbReference>
<evidence type="ECO:0000313" key="5">
    <source>
        <dbReference type="Proteomes" id="UP001374893"/>
    </source>
</evidence>
<dbReference type="InterPro" id="IPR011992">
    <property type="entry name" value="EF-hand-dom_pair"/>
</dbReference>
<dbReference type="SUPFAM" id="SSF47473">
    <property type="entry name" value="EF-hand"/>
    <property type="match status" value="2"/>
</dbReference>
<feature type="compositionally biased region" description="Basic and acidic residues" evidence="1">
    <location>
        <begin position="20"/>
        <end position="30"/>
    </location>
</feature>
<gene>
    <name evidence="4" type="ORF">HAHE_41500</name>
</gene>